<keyword evidence="3" id="KW-1185">Reference proteome</keyword>
<proteinExistence type="predicted"/>
<evidence type="ECO:0000313" key="2">
    <source>
        <dbReference type="EMBL" id="OCF31907.1"/>
    </source>
</evidence>
<reference evidence="2 3" key="1">
    <citation type="submission" date="2013-07" db="EMBL/GenBank/DDBJ databases">
        <title>The Genome Sequence of Cryptococcus heveanensis BCC8398.</title>
        <authorList>
            <consortium name="The Broad Institute Genome Sequencing Platform"/>
            <person name="Cuomo C."/>
            <person name="Litvintseva A."/>
            <person name="Chen Y."/>
            <person name="Heitman J."/>
            <person name="Sun S."/>
            <person name="Springer D."/>
            <person name="Dromer F."/>
            <person name="Young S.K."/>
            <person name="Zeng Q."/>
            <person name="Gargeya S."/>
            <person name="Fitzgerald M."/>
            <person name="Abouelleil A."/>
            <person name="Alvarado L."/>
            <person name="Berlin A.M."/>
            <person name="Chapman S.B."/>
            <person name="Dewar J."/>
            <person name="Goldberg J."/>
            <person name="Griggs A."/>
            <person name="Gujja S."/>
            <person name="Hansen M."/>
            <person name="Howarth C."/>
            <person name="Imamovic A."/>
            <person name="Larimer J."/>
            <person name="McCowan C."/>
            <person name="Murphy C."/>
            <person name="Pearson M."/>
            <person name="Priest M."/>
            <person name="Roberts A."/>
            <person name="Saif S."/>
            <person name="Shea T."/>
            <person name="Sykes S."/>
            <person name="Wortman J."/>
            <person name="Nusbaum C."/>
            <person name="Birren B."/>
        </authorList>
    </citation>
    <scope>NUCLEOTIDE SEQUENCE [LARGE SCALE GENOMIC DNA]</scope>
    <source>
        <strain evidence="2 3">BCC8398</strain>
    </source>
</reference>
<name>A0A1B9GLL4_9TREE</name>
<evidence type="ECO:0000256" key="1">
    <source>
        <dbReference type="SAM" id="MobiDB-lite"/>
    </source>
</evidence>
<feature type="region of interest" description="Disordered" evidence="1">
    <location>
        <begin position="1"/>
        <end position="27"/>
    </location>
</feature>
<dbReference type="EMBL" id="KI669512">
    <property type="protein sequence ID" value="OCF31907.1"/>
    <property type="molecule type" value="Genomic_DNA"/>
</dbReference>
<accession>A0A1B9GLL4</accession>
<gene>
    <name evidence="2" type="ORF">I316_06508</name>
</gene>
<organism evidence="2 3">
    <name type="scientific">Kwoniella heveanensis BCC8398</name>
    <dbReference type="NCBI Taxonomy" id="1296120"/>
    <lineage>
        <taxon>Eukaryota</taxon>
        <taxon>Fungi</taxon>
        <taxon>Dikarya</taxon>
        <taxon>Basidiomycota</taxon>
        <taxon>Agaricomycotina</taxon>
        <taxon>Tremellomycetes</taxon>
        <taxon>Tremellales</taxon>
        <taxon>Cryptococcaceae</taxon>
        <taxon>Kwoniella</taxon>
    </lineage>
</organism>
<feature type="compositionally biased region" description="Basic residues" evidence="1">
    <location>
        <begin position="1"/>
        <end position="14"/>
    </location>
</feature>
<protein>
    <submittedName>
        <fullName evidence="2">Uncharacterized protein</fullName>
    </submittedName>
</protein>
<dbReference type="Proteomes" id="UP000092666">
    <property type="component" value="Unassembled WGS sequence"/>
</dbReference>
<sequence length="216" mass="24299">MSGRGLRPRGRRRAASPPPPPGTPIPLQLINDPVFRTFRGVQPYLESATIPHPVPASVLAAVRSFLCNRRDMNPRSSEALMDLATAFELDLLSARRQDGMEERLGARIDAAVVELKRHTSDEVGALRREIQWQRREDECRRSNAARTLLKQNWVPVTSHKNGRSKPHDDAPPVERRAQIDDLNEENLKEWLDLYDIPSDGDFGVRKQLLGGFLGGV</sequence>
<evidence type="ECO:0000313" key="3">
    <source>
        <dbReference type="Proteomes" id="UP000092666"/>
    </source>
</evidence>
<dbReference type="AlphaFoldDB" id="A0A1B9GLL4"/>
<reference evidence="3" key="2">
    <citation type="submission" date="2013-12" db="EMBL/GenBank/DDBJ databases">
        <title>Evolution of pathogenesis and genome organization in the Tremellales.</title>
        <authorList>
            <person name="Cuomo C."/>
            <person name="Litvintseva A."/>
            <person name="Heitman J."/>
            <person name="Chen Y."/>
            <person name="Sun S."/>
            <person name="Springer D."/>
            <person name="Dromer F."/>
            <person name="Young S."/>
            <person name="Zeng Q."/>
            <person name="Chapman S."/>
            <person name="Gujja S."/>
            <person name="Saif S."/>
            <person name="Birren B."/>
        </authorList>
    </citation>
    <scope>NUCLEOTIDE SEQUENCE [LARGE SCALE GENOMIC DNA]</scope>
    <source>
        <strain evidence="3">BCC8398</strain>
    </source>
</reference>